<dbReference type="AlphaFoldDB" id="A0A6C0CA23"/>
<evidence type="ECO:0000313" key="1">
    <source>
        <dbReference type="EMBL" id="QHT01207.1"/>
    </source>
</evidence>
<sequence>MYDNCALQQDTKQSTDQLELLLDPTKYIHCNNVCQPSNNTKYTEYPPDGALLVDVESDLTGRTKFASRCDSEQYPFCAASGCLLPNDVRVPVNIDPEACSWGHNGERAVITTNMRMPNGPGYTLPPTSPCGPRMNNRRA</sequence>
<reference evidence="1" key="1">
    <citation type="journal article" date="2020" name="Nature">
        <title>Giant virus diversity and host interactions through global metagenomics.</title>
        <authorList>
            <person name="Schulz F."/>
            <person name="Roux S."/>
            <person name="Paez-Espino D."/>
            <person name="Jungbluth S."/>
            <person name="Walsh D.A."/>
            <person name="Denef V.J."/>
            <person name="McMahon K.D."/>
            <person name="Konstantinidis K.T."/>
            <person name="Eloe-Fadrosh E.A."/>
            <person name="Kyrpides N.C."/>
            <person name="Woyke T."/>
        </authorList>
    </citation>
    <scope>NUCLEOTIDE SEQUENCE</scope>
    <source>
        <strain evidence="1">GVMAG-M-3300020192-26</strain>
    </source>
</reference>
<proteinExistence type="predicted"/>
<protein>
    <submittedName>
        <fullName evidence="1">Uncharacterized protein</fullName>
    </submittedName>
</protein>
<organism evidence="1">
    <name type="scientific">viral metagenome</name>
    <dbReference type="NCBI Taxonomy" id="1070528"/>
    <lineage>
        <taxon>unclassified sequences</taxon>
        <taxon>metagenomes</taxon>
        <taxon>organismal metagenomes</taxon>
    </lineage>
</organism>
<accession>A0A6C0CA23</accession>
<dbReference type="EMBL" id="MN739366">
    <property type="protein sequence ID" value="QHT01207.1"/>
    <property type="molecule type" value="Genomic_DNA"/>
</dbReference>
<name>A0A6C0CA23_9ZZZZ</name>